<keyword evidence="1" id="KW-1133">Transmembrane helix</keyword>
<keyword evidence="1" id="KW-0472">Membrane</keyword>
<evidence type="ECO:0000313" key="2">
    <source>
        <dbReference type="EMBL" id="BAO96390.1"/>
    </source>
</evidence>
<organism evidence="2">
    <name type="scientific">Staphylococcus haemolyticus</name>
    <dbReference type="NCBI Taxonomy" id="1283"/>
    <lineage>
        <taxon>Bacteria</taxon>
        <taxon>Bacillati</taxon>
        <taxon>Bacillota</taxon>
        <taxon>Bacilli</taxon>
        <taxon>Bacillales</taxon>
        <taxon>Staphylococcaceae</taxon>
        <taxon>Staphylococcus</taxon>
    </lineage>
</organism>
<evidence type="ECO:0000256" key="1">
    <source>
        <dbReference type="SAM" id="Phobius"/>
    </source>
</evidence>
<dbReference type="OrthoDB" id="2409360at2"/>
<protein>
    <submittedName>
        <fullName evidence="2">Uncharacterized protein</fullName>
    </submittedName>
</protein>
<dbReference type="AlphaFoldDB" id="A0A060PWW8"/>
<accession>A0A060PWW8</accession>
<dbReference type="RefSeq" id="WP_031870524.1">
    <property type="nucleotide sequence ID" value="NZ_BKAY01000010.1"/>
</dbReference>
<reference evidence="2" key="1">
    <citation type="submission" date="2009-05" db="EMBL/GenBank/DDBJ databases">
        <title>Hot accumulation and evolution of cassette chromosome in Staphylococcus haemolyticus.</title>
        <authorList>
            <person name="Han X."/>
            <person name="Ito T."/>
            <person name="Watanabe S."/>
            <person name="Hoshi S."/>
            <person name="Hiramatsu K."/>
        </authorList>
    </citation>
    <scope>NUCLEOTIDE SEQUENCE</scope>
    <source>
        <strain evidence="2">NCTC11042</strain>
    </source>
</reference>
<dbReference type="EMBL" id="AB505631">
    <property type="protein sequence ID" value="BAO96390.1"/>
    <property type="molecule type" value="Genomic_DNA"/>
</dbReference>
<name>A0A060PWW8_STAHA</name>
<keyword evidence="1" id="KW-0812">Transmembrane</keyword>
<proteinExistence type="predicted"/>
<dbReference type="PATRIC" id="fig|1283.206.peg.1355"/>
<sequence>MKNFLILMILFVCALIFAMIVIPNLVNYISVLSLIVSIITFRMNMYYNSKAEEHKKIANSPLFLFDITDYAFELDKDFIKDSVRIDIFNFKEKCPLILNKEAKSLYIGKNKNYFALKNVGEVAKNVVINSEVVWDKEEFKNHNERLAFEDYTRELTYDDNFCYIASNNDTYGFSHKKFDFNTHITQAKIKGVSKDNNLLVSIPKEFSYTVNFYIFGYIKIPPKLFVTILGEDLEGNQFKDEIEIKVQRYKFSYVPVQAEVTLYA</sequence>
<feature type="transmembrane region" description="Helical" evidence="1">
    <location>
        <begin position="28"/>
        <end position="47"/>
    </location>
</feature>